<feature type="transmembrane region" description="Helical" evidence="5">
    <location>
        <begin position="103"/>
        <end position="135"/>
    </location>
</feature>
<feature type="transmembrane region" description="Helical" evidence="5">
    <location>
        <begin position="19"/>
        <end position="40"/>
    </location>
</feature>
<dbReference type="EMBL" id="LN885086">
    <property type="protein sequence ID" value="CUQ67769.1"/>
    <property type="molecule type" value="Genomic_DNA"/>
</dbReference>
<evidence type="ECO:0000256" key="1">
    <source>
        <dbReference type="ARBA" id="ARBA00004141"/>
    </source>
</evidence>
<dbReference type="NCBIfam" id="TIGR00945">
    <property type="entry name" value="tatC"/>
    <property type="match status" value="1"/>
</dbReference>
<comment type="similarity">
    <text evidence="5">Belongs to the TatC family.</text>
</comment>
<comment type="subcellular location">
    <subcellularLocation>
        <location evidence="5">Cell membrane</location>
        <topology evidence="5">Multi-pass membrane protein</topology>
    </subcellularLocation>
    <subcellularLocation>
        <location evidence="1">Membrane</location>
        <topology evidence="1">Multi-pass membrane protein</topology>
    </subcellularLocation>
</comment>
<dbReference type="GO" id="GO:0043953">
    <property type="term" value="P:protein transport by the Tat complex"/>
    <property type="evidence" value="ECO:0007669"/>
    <property type="project" value="UniProtKB-UniRule"/>
</dbReference>
<comment type="caution">
    <text evidence="5">Lacks conserved residue(s) required for the propagation of feature annotation.</text>
</comment>
<name>A0A0S4KWK9_9BACT</name>
<dbReference type="KEGG" id="nio:NITINOP_2797"/>
<comment type="subunit">
    <text evidence="5">Forms a complex with TatA.</text>
</comment>
<dbReference type="InterPro" id="IPR002033">
    <property type="entry name" value="TatC"/>
</dbReference>
<dbReference type="GO" id="GO:0033281">
    <property type="term" value="C:TAT protein transport complex"/>
    <property type="evidence" value="ECO:0007669"/>
    <property type="project" value="UniProtKB-UniRule"/>
</dbReference>
<keyword evidence="5" id="KW-1003">Cell membrane</keyword>
<dbReference type="PRINTS" id="PR01840">
    <property type="entry name" value="TATCFAMILY"/>
</dbReference>
<keyword evidence="2 5" id="KW-0812">Transmembrane</keyword>
<evidence type="ECO:0000256" key="2">
    <source>
        <dbReference type="ARBA" id="ARBA00022692"/>
    </source>
</evidence>
<dbReference type="Proteomes" id="UP000066284">
    <property type="component" value="Chromosome 1"/>
</dbReference>
<dbReference type="GO" id="GO:0009977">
    <property type="term" value="F:proton motive force dependent protein transmembrane transporter activity"/>
    <property type="evidence" value="ECO:0007669"/>
    <property type="project" value="TreeGrafter"/>
</dbReference>
<dbReference type="RefSeq" id="WP_062486619.1">
    <property type="nucleotide sequence ID" value="NZ_LN885086.1"/>
</dbReference>
<protein>
    <recommendedName>
        <fullName evidence="5">Sec-independent protein translocase protein TatC</fullName>
    </recommendedName>
</protein>
<keyword evidence="3 5" id="KW-1133">Transmembrane helix</keyword>
<proteinExistence type="inferred from homology"/>
<keyword evidence="5" id="KW-0653">Protein transport</keyword>
<feature type="transmembrane region" description="Helical" evidence="5">
    <location>
        <begin position="60"/>
        <end position="82"/>
    </location>
</feature>
<keyword evidence="5" id="KW-0811">Translocation</keyword>
<evidence type="ECO:0000313" key="7">
    <source>
        <dbReference type="Proteomes" id="UP000066284"/>
    </source>
</evidence>
<keyword evidence="5" id="KW-0813">Transport</keyword>
<evidence type="ECO:0000313" key="6">
    <source>
        <dbReference type="EMBL" id="CUQ67769.1"/>
    </source>
</evidence>
<feature type="transmembrane region" description="Helical" evidence="5">
    <location>
        <begin position="190"/>
        <end position="208"/>
    </location>
</feature>
<dbReference type="Pfam" id="PF00902">
    <property type="entry name" value="TatC"/>
    <property type="match status" value="1"/>
</dbReference>
<dbReference type="GO" id="GO:0065002">
    <property type="term" value="P:intracellular protein transmembrane transport"/>
    <property type="evidence" value="ECO:0007669"/>
    <property type="project" value="TreeGrafter"/>
</dbReference>
<reference evidence="7" key="1">
    <citation type="submission" date="2015-09" db="EMBL/GenBank/DDBJ databases">
        <authorList>
            <person name="Daims H."/>
        </authorList>
    </citation>
    <scope>NUCLEOTIDE SEQUENCE [LARGE SCALE GENOMIC DNA]</scope>
</reference>
<dbReference type="PANTHER" id="PTHR30371:SF0">
    <property type="entry name" value="SEC-INDEPENDENT PROTEIN TRANSLOCASE PROTEIN TATC, CHLOROPLASTIC-RELATED"/>
    <property type="match status" value="1"/>
</dbReference>
<dbReference type="OrthoDB" id="9777044at2"/>
<comment type="function">
    <text evidence="5">Part of the twin-arginine translocation (Tat) system that transports large folded proteins containing a characteristic twin-arginine motif in their signal peptide across membranes.</text>
</comment>
<evidence type="ECO:0000256" key="5">
    <source>
        <dbReference type="HAMAP-Rule" id="MF_00902"/>
    </source>
</evidence>
<evidence type="ECO:0000256" key="4">
    <source>
        <dbReference type="ARBA" id="ARBA00023136"/>
    </source>
</evidence>
<evidence type="ECO:0000256" key="3">
    <source>
        <dbReference type="ARBA" id="ARBA00022989"/>
    </source>
</evidence>
<gene>
    <name evidence="5 6" type="primary">tatC</name>
    <name evidence="6" type="ORF">NITINOP_2797</name>
</gene>
<keyword evidence="7" id="KW-1185">Reference proteome</keyword>
<dbReference type="HAMAP" id="MF_00902">
    <property type="entry name" value="TatC"/>
    <property type="match status" value="1"/>
</dbReference>
<dbReference type="STRING" id="1715989.NITINOP_2797"/>
<dbReference type="PANTHER" id="PTHR30371">
    <property type="entry name" value="SEC-INDEPENDENT PROTEIN TRANSLOCASE PROTEIN TATC"/>
    <property type="match status" value="1"/>
</dbReference>
<sequence length="258" mass="28314">MDPIVNPLAVHLQTVKRRLIVIGGTILGWLLVAFSFSADIMAWMNRPFRNQLAFYGPTEALFASIKVSFLAAVILSLPVIFYQIWRLIAPALLPNERRWAVPLLCLAGGSFGLGLVFCNVVVLPLVIDFFVSFGLDRDVTPQLSVGTYIDFNVKFLLIFGFAFELPLVMTLLAVAGAVPATTFARYRKHAILAALIVSAVVTPDATVFTMLLMAVPLMLLYEIGILGAKFFGRRSADDRVDLPLDPDLPMGTAGTRIR</sequence>
<accession>A0A0S4KWK9</accession>
<organism evidence="6 7">
    <name type="scientific">Candidatus Nitrospira inopinata</name>
    <dbReference type="NCBI Taxonomy" id="1715989"/>
    <lineage>
        <taxon>Bacteria</taxon>
        <taxon>Pseudomonadati</taxon>
        <taxon>Nitrospirota</taxon>
        <taxon>Nitrospiria</taxon>
        <taxon>Nitrospirales</taxon>
        <taxon>Nitrospiraceae</taxon>
        <taxon>Nitrospira</taxon>
    </lineage>
</organism>
<feature type="transmembrane region" description="Helical" evidence="5">
    <location>
        <begin position="155"/>
        <end position="178"/>
    </location>
</feature>
<dbReference type="AlphaFoldDB" id="A0A0S4KWK9"/>
<keyword evidence="4 5" id="KW-0472">Membrane</keyword>